<dbReference type="Gene3D" id="3.40.50.12780">
    <property type="entry name" value="N-terminal domain of ligase-like"/>
    <property type="match status" value="1"/>
</dbReference>
<evidence type="ECO:0000313" key="7">
    <source>
        <dbReference type="Proteomes" id="UP001254848"/>
    </source>
</evidence>
<reference evidence="6 7" key="1">
    <citation type="submission" date="2023-07" db="EMBL/GenBank/DDBJ databases">
        <title>The novel representative of Negativicutes class, Anaeroselena agilis gen. nov. sp. nov.</title>
        <authorList>
            <person name="Prokofeva M.I."/>
            <person name="Elcheninov A.G."/>
            <person name="Klyukina A."/>
            <person name="Kublanov I.V."/>
            <person name="Frolov E.N."/>
            <person name="Podosokorskaya O.A."/>
        </authorList>
    </citation>
    <scope>NUCLEOTIDE SEQUENCE [LARGE SCALE GENOMIC DNA]</scope>
    <source>
        <strain evidence="6 7">4137-cl</strain>
    </source>
</reference>
<evidence type="ECO:0000259" key="4">
    <source>
        <dbReference type="Pfam" id="PF00501"/>
    </source>
</evidence>
<keyword evidence="3" id="KW-0472">Membrane</keyword>
<sequence>MRVIDNQTIGALLSAQAGARGDKPALVDGDGKVRYTFGQLNDGARRVASALLALGAGRGENAAIWAPNMPLYLDVAFGCAKAGVPLVMANTNFRAYELEQVLRQTEAATLFVADGAGRPGEFPEILRELCPELADAPPGRLAAARLPHLRRVVFLGDESRPGMFSWPEFLALAAGAEEARVTACEAAVVAEDVFAILLTSGTTGTPKGAMLTHANFFYVAATVSGCLGVSPGDRLCIPLPFFHAYGFGMVLTALAAGAAVVALDRFRAPELLQAIEGARCSLVFGTPTMYVAALEELARREYDLSSLRGGNTAGAFCPPELAEAVIGRMGAREFGVFFGMTEAYCTINRPDDPPERRVGTIGRAMPGMEVRVVDPRTGLEAPAGTAGELCVRGPAVMKGYYKMPEATAKAIDADGWLHSGDLARADADGYCVVTGRIKDLIIRGGENIFPAEIEEFLFTHPKVAEAQVVGVPCDYYGEDVVAFVRLKDGCTATSLELKRYCRERIAIIKVPAKFFFVDSYPLTASGKVQKFRLRELAARMLAEEADRG</sequence>
<keyword evidence="7" id="KW-1185">Reference proteome</keyword>
<dbReference type="Proteomes" id="UP001254848">
    <property type="component" value="Unassembled WGS sequence"/>
</dbReference>
<dbReference type="PANTHER" id="PTHR43201">
    <property type="entry name" value="ACYL-COA SYNTHETASE"/>
    <property type="match status" value="1"/>
</dbReference>
<organism evidence="6 7">
    <name type="scientific">Anaeroselena agilis</name>
    <dbReference type="NCBI Taxonomy" id="3063788"/>
    <lineage>
        <taxon>Bacteria</taxon>
        <taxon>Bacillati</taxon>
        <taxon>Bacillota</taxon>
        <taxon>Negativicutes</taxon>
        <taxon>Acetonemataceae</taxon>
        <taxon>Anaeroselena</taxon>
    </lineage>
</organism>
<protein>
    <submittedName>
        <fullName evidence="6">AMP-binding protein</fullName>
    </submittedName>
</protein>
<evidence type="ECO:0000256" key="2">
    <source>
        <dbReference type="ARBA" id="ARBA00022598"/>
    </source>
</evidence>
<evidence type="ECO:0000313" key="6">
    <source>
        <dbReference type="EMBL" id="MDT8903617.1"/>
    </source>
</evidence>
<evidence type="ECO:0000256" key="1">
    <source>
        <dbReference type="ARBA" id="ARBA00006432"/>
    </source>
</evidence>
<dbReference type="InterPro" id="IPR042099">
    <property type="entry name" value="ANL_N_sf"/>
</dbReference>
<feature type="domain" description="AMP-dependent synthetase/ligase" evidence="4">
    <location>
        <begin position="15"/>
        <end position="401"/>
    </location>
</feature>
<keyword evidence="2" id="KW-0436">Ligase</keyword>
<name>A0ABU3P4L9_9FIRM</name>
<feature type="domain" description="AMP-binding enzyme C-terminal" evidence="5">
    <location>
        <begin position="452"/>
        <end position="527"/>
    </location>
</feature>
<dbReference type="PROSITE" id="PS00455">
    <property type="entry name" value="AMP_BINDING"/>
    <property type="match status" value="1"/>
</dbReference>
<dbReference type="SUPFAM" id="SSF56801">
    <property type="entry name" value="Acetyl-CoA synthetase-like"/>
    <property type="match status" value="1"/>
</dbReference>
<comment type="similarity">
    <text evidence="1">Belongs to the ATP-dependent AMP-binding enzyme family.</text>
</comment>
<comment type="caution">
    <text evidence="6">The sequence shown here is derived from an EMBL/GenBank/DDBJ whole genome shotgun (WGS) entry which is preliminary data.</text>
</comment>
<gene>
    <name evidence="6" type="ORF">Q4T40_20515</name>
</gene>
<dbReference type="Pfam" id="PF13193">
    <property type="entry name" value="AMP-binding_C"/>
    <property type="match status" value="1"/>
</dbReference>
<feature type="transmembrane region" description="Helical" evidence="3">
    <location>
        <begin position="242"/>
        <end position="263"/>
    </location>
</feature>
<dbReference type="PANTHER" id="PTHR43201:SF5">
    <property type="entry name" value="MEDIUM-CHAIN ACYL-COA LIGASE ACSF2, MITOCHONDRIAL"/>
    <property type="match status" value="1"/>
</dbReference>
<dbReference type="EMBL" id="JAUOZS010000001">
    <property type="protein sequence ID" value="MDT8903617.1"/>
    <property type="molecule type" value="Genomic_DNA"/>
</dbReference>
<dbReference type="InterPro" id="IPR000873">
    <property type="entry name" value="AMP-dep_synth/lig_dom"/>
</dbReference>
<evidence type="ECO:0000259" key="5">
    <source>
        <dbReference type="Pfam" id="PF13193"/>
    </source>
</evidence>
<dbReference type="Pfam" id="PF00501">
    <property type="entry name" value="AMP-binding"/>
    <property type="match status" value="1"/>
</dbReference>
<dbReference type="InterPro" id="IPR020845">
    <property type="entry name" value="AMP-binding_CS"/>
</dbReference>
<dbReference type="RefSeq" id="WP_413782070.1">
    <property type="nucleotide sequence ID" value="NZ_JAUOZS010000001.1"/>
</dbReference>
<keyword evidence="3" id="KW-1133">Transmembrane helix</keyword>
<proteinExistence type="inferred from homology"/>
<accession>A0ABU3P4L9</accession>
<dbReference type="InterPro" id="IPR025110">
    <property type="entry name" value="AMP-bd_C"/>
</dbReference>
<dbReference type="InterPro" id="IPR045851">
    <property type="entry name" value="AMP-bd_C_sf"/>
</dbReference>
<evidence type="ECO:0000256" key="3">
    <source>
        <dbReference type="SAM" id="Phobius"/>
    </source>
</evidence>
<keyword evidence="3" id="KW-0812">Transmembrane</keyword>
<dbReference type="Gene3D" id="3.30.300.30">
    <property type="match status" value="1"/>
</dbReference>